<dbReference type="STRING" id="264697.ABE28_008835"/>
<feature type="domain" description="HTH cro/C1-type" evidence="1">
    <location>
        <begin position="22"/>
        <end position="67"/>
    </location>
</feature>
<keyword evidence="3" id="KW-1185">Reference proteome</keyword>
<dbReference type="SUPFAM" id="SSF47413">
    <property type="entry name" value="lambda repressor-like DNA-binding domains"/>
    <property type="match status" value="1"/>
</dbReference>
<dbReference type="CDD" id="cd00093">
    <property type="entry name" value="HTH_XRE"/>
    <property type="match status" value="1"/>
</dbReference>
<dbReference type="Gene3D" id="1.10.260.40">
    <property type="entry name" value="lambda repressor-like DNA-binding domains"/>
    <property type="match status" value="1"/>
</dbReference>
<dbReference type="OrthoDB" id="2899891at2"/>
<dbReference type="InterPro" id="IPR010982">
    <property type="entry name" value="Lambda_DNA-bd_dom_sf"/>
</dbReference>
<dbReference type="KEGG" id="bmur:ABE28_008835"/>
<gene>
    <name evidence="2" type="ORF">ABE28_008835</name>
</gene>
<reference evidence="2 3" key="1">
    <citation type="submission" date="2016-08" db="EMBL/GenBank/DDBJ databases">
        <title>Complete genome sequence of Bacillus muralis G25-68, a strain with toxicity to nematodes.</title>
        <authorList>
            <person name="Zheng Z."/>
        </authorList>
    </citation>
    <scope>NUCLEOTIDE SEQUENCE [LARGE SCALE GENOMIC DNA]</scope>
    <source>
        <strain evidence="2 3">G25-68</strain>
    </source>
</reference>
<accession>A0A1B3XMM3</accession>
<proteinExistence type="predicted"/>
<dbReference type="EMBL" id="CP017080">
    <property type="protein sequence ID" value="AOH54456.1"/>
    <property type="molecule type" value="Genomic_DNA"/>
</dbReference>
<evidence type="ECO:0000313" key="3">
    <source>
        <dbReference type="Proteomes" id="UP000077926"/>
    </source>
</evidence>
<dbReference type="PROSITE" id="PS50943">
    <property type="entry name" value="HTH_CROC1"/>
    <property type="match status" value="1"/>
</dbReference>
<dbReference type="GO" id="GO:0003677">
    <property type="term" value="F:DNA binding"/>
    <property type="evidence" value="ECO:0007669"/>
    <property type="project" value="InterPro"/>
</dbReference>
<organism evidence="2 3">
    <name type="scientific">Peribacillus muralis</name>
    <dbReference type="NCBI Taxonomy" id="264697"/>
    <lineage>
        <taxon>Bacteria</taxon>
        <taxon>Bacillati</taxon>
        <taxon>Bacillota</taxon>
        <taxon>Bacilli</taxon>
        <taxon>Bacillales</taxon>
        <taxon>Bacillaceae</taxon>
        <taxon>Peribacillus</taxon>
    </lineage>
</organism>
<dbReference type="Proteomes" id="UP000077926">
    <property type="component" value="Chromosome"/>
</dbReference>
<dbReference type="RefSeq" id="WP_064465837.1">
    <property type="nucleotide sequence ID" value="NZ_CP017080.1"/>
</dbReference>
<dbReference type="Pfam" id="PF13443">
    <property type="entry name" value="HTH_26"/>
    <property type="match status" value="1"/>
</dbReference>
<dbReference type="InterPro" id="IPR001387">
    <property type="entry name" value="Cro/C1-type_HTH"/>
</dbReference>
<sequence length="73" mass="8328">MSQAPYIEIDLHRVMRDREIKTIEQLKDMTGLSRKAISHALNKKQHRMHTDTIAKLCAALDCSVGDLLILRKG</sequence>
<name>A0A1B3XMM3_9BACI</name>
<evidence type="ECO:0000259" key="1">
    <source>
        <dbReference type="PROSITE" id="PS50943"/>
    </source>
</evidence>
<protein>
    <recommendedName>
        <fullName evidence="1">HTH cro/C1-type domain-containing protein</fullName>
    </recommendedName>
</protein>
<evidence type="ECO:0000313" key="2">
    <source>
        <dbReference type="EMBL" id="AOH54456.1"/>
    </source>
</evidence>
<dbReference type="AlphaFoldDB" id="A0A1B3XMM3"/>